<dbReference type="OMA" id="YPVYEWE"/>
<protein>
    <recommendedName>
        <fullName evidence="3">RRM domain-containing protein</fullName>
    </recommendedName>
</protein>
<evidence type="ECO:0008006" key="3">
    <source>
        <dbReference type="Google" id="ProtNLM"/>
    </source>
</evidence>
<accession>A0A059CM02</accession>
<evidence type="ECO:0000256" key="1">
    <source>
        <dbReference type="SAM" id="MobiDB-lite"/>
    </source>
</evidence>
<dbReference type="eggNOG" id="ENOG502QW2W">
    <property type="taxonomic scope" value="Eukaryota"/>
</dbReference>
<proteinExistence type="predicted"/>
<dbReference type="Gramene" id="KCW79407">
    <property type="protein sequence ID" value="KCW79407"/>
    <property type="gene ID" value="EUGRSUZ_C00815"/>
</dbReference>
<dbReference type="EMBL" id="KK198755">
    <property type="protein sequence ID" value="KCW79407.1"/>
    <property type="molecule type" value="Genomic_DNA"/>
</dbReference>
<reference evidence="2" key="1">
    <citation type="submission" date="2013-07" db="EMBL/GenBank/DDBJ databases">
        <title>The genome of Eucalyptus grandis.</title>
        <authorList>
            <person name="Schmutz J."/>
            <person name="Hayes R."/>
            <person name="Myburg A."/>
            <person name="Tuskan G."/>
            <person name="Grattapaglia D."/>
            <person name="Rokhsar D.S."/>
        </authorList>
    </citation>
    <scope>NUCLEOTIDE SEQUENCE</scope>
    <source>
        <tissue evidence="2">Leaf extractions</tissue>
    </source>
</reference>
<dbReference type="KEGG" id="egr:104439007"/>
<dbReference type="PANTHER" id="PTHR33527:SF14">
    <property type="entry name" value="OS07G0274300 PROTEIN"/>
    <property type="match status" value="1"/>
</dbReference>
<evidence type="ECO:0000313" key="2">
    <source>
        <dbReference type="EMBL" id="KCW79407.1"/>
    </source>
</evidence>
<dbReference type="PANTHER" id="PTHR33527">
    <property type="entry name" value="OS07G0274300 PROTEIN"/>
    <property type="match status" value="1"/>
</dbReference>
<name>A0A059CM02_EUCGR</name>
<dbReference type="InParanoid" id="A0A059CM02"/>
<dbReference type="OrthoDB" id="1882251at2759"/>
<dbReference type="STRING" id="71139.A0A059CM02"/>
<dbReference type="AlphaFoldDB" id="A0A059CM02"/>
<gene>
    <name evidence="2" type="ORF">EUGRSUZ_C00815</name>
</gene>
<organism evidence="2">
    <name type="scientific">Eucalyptus grandis</name>
    <name type="common">Flooded gum</name>
    <dbReference type="NCBI Taxonomy" id="71139"/>
    <lineage>
        <taxon>Eukaryota</taxon>
        <taxon>Viridiplantae</taxon>
        <taxon>Streptophyta</taxon>
        <taxon>Embryophyta</taxon>
        <taxon>Tracheophyta</taxon>
        <taxon>Spermatophyta</taxon>
        <taxon>Magnoliopsida</taxon>
        <taxon>eudicotyledons</taxon>
        <taxon>Gunneridae</taxon>
        <taxon>Pentapetalae</taxon>
        <taxon>rosids</taxon>
        <taxon>malvids</taxon>
        <taxon>Myrtales</taxon>
        <taxon>Myrtaceae</taxon>
        <taxon>Myrtoideae</taxon>
        <taxon>Eucalypteae</taxon>
        <taxon>Eucalyptus</taxon>
    </lineage>
</organism>
<feature type="region of interest" description="Disordered" evidence="1">
    <location>
        <begin position="153"/>
        <end position="175"/>
    </location>
</feature>
<sequence length="326" mass="37178">MDWPEGENAAPRHIPPQHYALFHSIDRALYTILAIHLCRDPAESLHVVALLLWLERSGFPHAVKTVLSLPKMLVSDLADEAMACLNFIFNHSSFSNDGADVPLMRGVIGRRISPQFLHENRDDARRVISTIIDTVCVKALTDIMQNAIAMRSARHDPSPSTPPVCLPDSPSFPGMRRRRNENANDRVMINRHVPTGHQNRKYWFEERDEATAVPPDDRTLFVTFSKGYPVHEWEVREFLTMAYGDCVEELHMQEVQAGEQPLFARVVFRSASTIEHVLDASGKTKFIINGKHVWARKFVPKRTNGHRAVHQPPAQPYNWSPHFLFS</sequence>